<protein>
    <submittedName>
        <fullName evidence="1">Uncharacterized protein</fullName>
    </submittedName>
</protein>
<reference evidence="1" key="1">
    <citation type="journal article" date="2020" name="New Phytol.">
        <title>Comparative genomics reveals dynamic genome evolution in host specialist ectomycorrhizal fungi.</title>
        <authorList>
            <person name="Lofgren L.A."/>
            <person name="Nguyen N.H."/>
            <person name="Vilgalys R."/>
            <person name="Ruytinx J."/>
            <person name="Liao H.L."/>
            <person name="Branco S."/>
            <person name="Kuo A."/>
            <person name="LaButti K."/>
            <person name="Lipzen A."/>
            <person name="Andreopoulos W."/>
            <person name="Pangilinan J."/>
            <person name="Riley R."/>
            <person name="Hundley H."/>
            <person name="Na H."/>
            <person name="Barry K."/>
            <person name="Grigoriev I.V."/>
            <person name="Stajich J.E."/>
            <person name="Kennedy P.G."/>
        </authorList>
    </citation>
    <scope>NUCLEOTIDE SEQUENCE</scope>
    <source>
        <strain evidence="1">S12</strain>
    </source>
</reference>
<dbReference type="AlphaFoldDB" id="A0A9P7ANS9"/>
<sequence>MLASEFTTRQPKGLGKLVIVDLLASTMLWVKAANELRKGLSQEVQYALNKHEAVDTTTDPEYIATTNEFYKQHLCRLDPMPQCLVDRLGRRHCSSTEGTMKHTTWSWSPSFSISRRYGGYNLRTQHISRTWNRRKGLCRWCAPACVTEVTGGIEAV</sequence>
<comment type="caution">
    <text evidence="1">The sequence shown here is derived from an EMBL/GenBank/DDBJ whole genome shotgun (WGS) entry which is preliminary data.</text>
</comment>
<dbReference type="OrthoDB" id="190201at2759"/>
<name>A0A9P7ANS9_9AGAM</name>
<dbReference type="GeneID" id="64604635"/>
<proteinExistence type="predicted"/>
<gene>
    <name evidence="1" type="ORF">HD556DRAFT_526039</name>
</gene>
<dbReference type="RefSeq" id="XP_041159682.1">
    <property type="nucleotide sequence ID" value="XM_041310871.1"/>
</dbReference>
<dbReference type="EMBL" id="JABBWE010000032">
    <property type="protein sequence ID" value="KAG1793193.1"/>
    <property type="molecule type" value="Genomic_DNA"/>
</dbReference>
<evidence type="ECO:0000313" key="2">
    <source>
        <dbReference type="Proteomes" id="UP000719766"/>
    </source>
</evidence>
<accession>A0A9P7ANS9</accession>
<dbReference type="Gene3D" id="3.40.50.1820">
    <property type="entry name" value="alpha/beta hydrolase"/>
    <property type="match status" value="1"/>
</dbReference>
<dbReference type="InterPro" id="IPR029058">
    <property type="entry name" value="AB_hydrolase_fold"/>
</dbReference>
<organism evidence="1 2">
    <name type="scientific">Suillus plorans</name>
    <dbReference type="NCBI Taxonomy" id="116603"/>
    <lineage>
        <taxon>Eukaryota</taxon>
        <taxon>Fungi</taxon>
        <taxon>Dikarya</taxon>
        <taxon>Basidiomycota</taxon>
        <taxon>Agaricomycotina</taxon>
        <taxon>Agaricomycetes</taxon>
        <taxon>Agaricomycetidae</taxon>
        <taxon>Boletales</taxon>
        <taxon>Suillineae</taxon>
        <taxon>Suillaceae</taxon>
        <taxon>Suillus</taxon>
    </lineage>
</organism>
<dbReference type="Proteomes" id="UP000719766">
    <property type="component" value="Unassembled WGS sequence"/>
</dbReference>
<evidence type="ECO:0000313" key="1">
    <source>
        <dbReference type="EMBL" id="KAG1793193.1"/>
    </source>
</evidence>
<keyword evidence="2" id="KW-1185">Reference proteome</keyword>